<proteinExistence type="predicted"/>
<comment type="caution">
    <text evidence="1">The sequence shown here is derived from an EMBL/GenBank/DDBJ whole genome shotgun (WGS) entry which is preliminary data.</text>
</comment>
<keyword evidence="2" id="KW-1185">Reference proteome</keyword>
<dbReference type="EMBL" id="JACRSP010000002">
    <property type="protein sequence ID" value="MBC8535992.1"/>
    <property type="molecule type" value="Genomic_DNA"/>
</dbReference>
<organism evidence="1 2">
    <name type="scientific">Feifania hominis</name>
    <dbReference type="NCBI Taxonomy" id="2763660"/>
    <lineage>
        <taxon>Bacteria</taxon>
        <taxon>Bacillati</taxon>
        <taxon>Bacillota</taxon>
        <taxon>Clostridia</taxon>
        <taxon>Eubacteriales</taxon>
        <taxon>Feifaniaceae</taxon>
        <taxon>Feifania</taxon>
    </lineage>
</organism>
<dbReference type="Proteomes" id="UP000620366">
    <property type="component" value="Unassembled WGS sequence"/>
</dbReference>
<reference evidence="1" key="1">
    <citation type="submission" date="2020-08" db="EMBL/GenBank/DDBJ databases">
        <title>Genome public.</title>
        <authorList>
            <person name="Liu C."/>
            <person name="Sun Q."/>
        </authorList>
    </citation>
    <scope>NUCLEOTIDE SEQUENCE</scope>
    <source>
        <strain evidence="1">BX7</strain>
    </source>
</reference>
<name>A0A926DDS4_9FIRM</name>
<dbReference type="AlphaFoldDB" id="A0A926DDS4"/>
<protein>
    <submittedName>
        <fullName evidence="1">Uncharacterized protein</fullName>
    </submittedName>
</protein>
<dbReference type="RefSeq" id="WP_249299749.1">
    <property type="nucleotide sequence ID" value="NZ_JACRSP010000002.1"/>
</dbReference>
<gene>
    <name evidence="1" type="ORF">H8695_04720</name>
</gene>
<evidence type="ECO:0000313" key="1">
    <source>
        <dbReference type="EMBL" id="MBC8535992.1"/>
    </source>
</evidence>
<evidence type="ECO:0000313" key="2">
    <source>
        <dbReference type="Proteomes" id="UP000620366"/>
    </source>
</evidence>
<accession>A0A926DDS4</accession>
<sequence length="66" mass="7691">MLIPKSDGPICDSCMYFRLHYVKLGNSFGETGDGHCVYPRLKLRRRFTKACEHYVPREKDEKKATP</sequence>